<dbReference type="InterPro" id="IPR036976">
    <property type="entry name" value="RimM_N_sf"/>
</dbReference>
<dbReference type="RefSeq" id="WP_056977037.1">
    <property type="nucleotide sequence ID" value="NZ_AYYP01000060.1"/>
</dbReference>
<sequence>MQYYQVGKIVNTHGIKGEVKVLASTDFKESRFKPGAKLYLFQKQAQTPLEVTVKTHRKHKQFDMLTFVGLEDINLVEKYKQADLKITADQQEQLAEGEYYYHQIIGLTAITTEGRELGKVKEIMTPGANDVWVIARPKQADLLLPAIADVIKEIRLADGQVLVEMMDGLE</sequence>
<dbReference type="PATRIC" id="fig|1423718.3.peg.410"/>
<dbReference type="Proteomes" id="UP000051008">
    <property type="component" value="Unassembled WGS sequence"/>
</dbReference>
<dbReference type="PANTHER" id="PTHR33692">
    <property type="entry name" value="RIBOSOME MATURATION FACTOR RIMM"/>
    <property type="match status" value="1"/>
</dbReference>
<dbReference type="Pfam" id="PF01782">
    <property type="entry name" value="RimM"/>
    <property type="match status" value="1"/>
</dbReference>
<evidence type="ECO:0000256" key="1">
    <source>
        <dbReference type="ARBA" id="ARBA00022490"/>
    </source>
</evidence>
<dbReference type="EMBL" id="AYYP01000060">
    <property type="protein sequence ID" value="KRM63607.1"/>
    <property type="molecule type" value="Genomic_DNA"/>
</dbReference>
<dbReference type="InterPro" id="IPR027275">
    <property type="entry name" value="PRC-brl_dom"/>
</dbReference>
<dbReference type="Gene3D" id="2.40.30.60">
    <property type="entry name" value="RimM"/>
    <property type="match status" value="1"/>
</dbReference>
<dbReference type="Pfam" id="PF05239">
    <property type="entry name" value="PRC"/>
    <property type="match status" value="1"/>
</dbReference>
<dbReference type="OrthoDB" id="9810331at2"/>
<evidence type="ECO:0000313" key="8">
    <source>
        <dbReference type="EMBL" id="KRM63607.1"/>
    </source>
</evidence>
<proteinExistence type="inferred from homology"/>
<evidence type="ECO:0000256" key="4">
    <source>
        <dbReference type="ARBA" id="ARBA00023186"/>
    </source>
</evidence>
<keyword evidence="4 5" id="KW-0143">Chaperone</keyword>
<dbReference type="InterPro" id="IPR011961">
    <property type="entry name" value="RimM"/>
</dbReference>
<dbReference type="AlphaFoldDB" id="A0A0R2A906"/>
<evidence type="ECO:0000259" key="6">
    <source>
        <dbReference type="Pfam" id="PF01782"/>
    </source>
</evidence>
<keyword evidence="1 5" id="KW-0963">Cytoplasm</keyword>
<comment type="caution">
    <text evidence="8">The sequence shown here is derived from an EMBL/GenBank/DDBJ whole genome shotgun (WGS) entry which is preliminary data.</text>
</comment>
<feature type="domain" description="RimM N-terminal" evidence="6">
    <location>
        <begin position="5"/>
        <end position="89"/>
    </location>
</feature>
<dbReference type="HAMAP" id="MF_00014">
    <property type="entry name" value="Ribosome_mat_RimM"/>
    <property type="match status" value="1"/>
</dbReference>
<accession>A0A0R2A906</accession>
<keyword evidence="9" id="KW-1185">Reference proteome</keyword>
<evidence type="ECO:0000256" key="3">
    <source>
        <dbReference type="ARBA" id="ARBA00022552"/>
    </source>
</evidence>
<protein>
    <recommendedName>
        <fullName evidence="5">Ribosome maturation factor RimM</fullName>
    </recommendedName>
</protein>
<evidence type="ECO:0000256" key="5">
    <source>
        <dbReference type="HAMAP-Rule" id="MF_00014"/>
    </source>
</evidence>
<dbReference type="GO" id="GO:0005737">
    <property type="term" value="C:cytoplasm"/>
    <property type="evidence" value="ECO:0007669"/>
    <property type="project" value="UniProtKB-SubCell"/>
</dbReference>
<dbReference type="GO" id="GO:0005840">
    <property type="term" value="C:ribosome"/>
    <property type="evidence" value="ECO:0007669"/>
    <property type="project" value="InterPro"/>
</dbReference>
<dbReference type="SUPFAM" id="SSF50346">
    <property type="entry name" value="PRC-barrel domain"/>
    <property type="match status" value="1"/>
</dbReference>
<evidence type="ECO:0000259" key="7">
    <source>
        <dbReference type="Pfam" id="PF05239"/>
    </source>
</evidence>
<gene>
    <name evidence="5" type="primary">rimM</name>
    <name evidence="8" type="ORF">FC14_GL000392</name>
</gene>
<dbReference type="InterPro" id="IPR011033">
    <property type="entry name" value="PRC_barrel-like_sf"/>
</dbReference>
<dbReference type="GO" id="GO:0042274">
    <property type="term" value="P:ribosomal small subunit biogenesis"/>
    <property type="evidence" value="ECO:0007669"/>
    <property type="project" value="UniProtKB-UniRule"/>
</dbReference>
<dbReference type="SUPFAM" id="SSF50447">
    <property type="entry name" value="Translation proteins"/>
    <property type="match status" value="1"/>
</dbReference>
<comment type="function">
    <text evidence="5">An accessory protein needed during the final step in the assembly of 30S ribosomal subunit, possibly for assembly of the head region. Essential for efficient processing of 16S rRNA. May be needed both before and after RbfA during the maturation of 16S rRNA. It has affinity for free ribosomal 30S subunits but not for 70S ribosomes.</text>
</comment>
<reference evidence="8 9" key="1">
    <citation type="journal article" date="2015" name="Genome Announc.">
        <title>Expanding the biotechnology potential of lactobacilli through comparative genomics of 213 strains and associated genera.</title>
        <authorList>
            <person name="Sun Z."/>
            <person name="Harris H.M."/>
            <person name="McCann A."/>
            <person name="Guo C."/>
            <person name="Argimon S."/>
            <person name="Zhang W."/>
            <person name="Yang X."/>
            <person name="Jeffery I.B."/>
            <person name="Cooney J.C."/>
            <person name="Kagawa T.F."/>
            <person name="Liu W."/>
            <person name="Song Y."/>
            <person name="Salvetti E."/>
            <person name="Wrobel A."/>
            <person name="Rasinkangas P."/>
            <person name="Parkhill J."/>
            <person name="Rea M.C."/>
            <person name="O'Sullivan O."/>
            <person name="Ritari J."/>
            <person name="Douillard F.P."/>
            <person name="Paul Ross R."/>
            <person name="Yang R."/>
            <person name="Briner A.E."/>
            <person name="Felis G.E."/>
            <person name="de Vos W.M."/>
            <person name="Barrangou R."/>
            <person name="Klaenhammer T.R."/>
            <person name="Caufield P.W."/>
            <person name="Cui Y."/>
            <person name="Zhang H."/>
            <person name="O'Toole P.W."/>
        </authorList>
    </citation>
    <scope>NUCLEOTIDE SEQUENCE [LARGE SCALE GENOMIC DNA]</scope>
    <source>
        <strain evidence="8 9">DSM 20509</strain>
    </source>
</reference>
<comment type="subunit">
    <text evidence="5">Binds ribosomal protein uS19.</text>
</comment>
<dbReference type="GO" id="GO:0006364">
    <property type="term" value="P:rRNA processing"/>
    <property type="evidence" value="ECO:0007669"/>
    <property type="project" value="UniProtKB-UniRule"/>
</dbReference>
<dbReference type="InterPro" id="IPR002676">
    <property type="entry name" value="RimM_N"/>
</dbReference>
<evidence type="ECO:0000256" key="2">
    <source>
        <dbReference type="ARBA" id="ARBA00022517"/>
    </source>
</evidence>
<comment type="domain">
    <text evidence="5">The PRC barrel domain binds ribosomal protein uS19.</text>
</comment>
<dbReference type="InterPro" id="IPR009000">
    <property type="entry name" value="Transl_B-barrel_sf"/>
</dbReference>
<organism evidence="8 9">
    <name type="scientific">Ligilactobacillus agilis DSM 20509</name>
    <dbReference type="NCBI Taxonomy" id="1423718"/>
    <lineage>
        <taxon>Bacteria</taxon>
        <taxon>Bacillati</taxon>
        <taxon>Bacillota</taxon>
        <taxon>Bacilli</taxon>
        <taxon>Lactobacillales</taxon>
        <taxon>Lactobacillaceae</taxon>
        <taxon>Ligilactobacillus</taxon>
    </lineage>
</organism>
<keyword evidence="2 5" id="KW-0690">Ribosome biogenesis</keyword>
<comment type="similarity">
    <text evidence="5">Belongs to the RimM family.</text>
</comment>
<dbReference type="NCBIfam" id="TIGR02273">
    <property type="entry name" value="16S_RimM"/>
    <property type="match status" value="1"/>
</dbReference>
<dbReference type="Gene3D" id="2.30.30.240">
    <property type="entry name" value="PRC-barrel domain"/>
    <property type="match status" value="1"/>
</dbReference>
<keyword evidence="3 5" id="KW-0698">rRNA processing</keyword>
<name>A0A0R2A906_9LACO</name>
<dbReference type="PANTHER" id="PTHR33692:SF1">
    <property type="entry name" value="RIBOSOME MATURATION FACTOR RIMM"/>
    <property type="match status" value="1"/>
</dbReference>
<evidence type="ECO:0000313" key="9">
    <source>
        <dbReference type="Proteomes" id="UP000051008"/>
    </source>
</evidence>
<dbReference type="GO" id="GO:0043022">
    <property type="term" value="F:ribosome binding"/>
    <property type="evidence" value="ECO:0007669"/>
    <property type="project" value="InterPro"/>
</dbReference>
<comment type="subcellular location">
    <subcellularLocation>
        <location evidence="5">Cytoplasm</location>
    </subcellularLocation>
</comment>
<feature type="domain" description="PRC-barrel" evidence="7">
    <location>
        <begin position="96"/>
        <end position="166"/>
    </location>
</feature>